<dbReference type="Proteomes" id="UP001454036">
    <property type="component" value="Unassembled WGS sequence"/>
</dbReference>
<evidence type="ECO:0000256" key="1">
    <source>
        <dbReference type="SAM" id="MobiDB-lite"/>
    </source>
</evidence>
<keyword evidence="4" id="KW-1185">Reference proteome</keyword>
<keyword evidence="2" id="KW-0472">Membrane</keyword>
<evidence type="ECO:0000313" key="4">
    <source>
        <dbReference type="Proteomes" id="UP001454036"/>
    </source>
</evidence>
<protein>
    <submittedName>
        <fullName evidence="3">Uncharacterized protein</fullName>
    </submittedName>
</protein>
<feature type="compositionally biased region" description="Pro residues" evidence="1">
    <location>
        <begin position="25"/>
        <end position="51"/>
    </location>
</feature>
<dbReference type="EMBL" id="BAABME010011816">
    <property type="protein sequence ID" value="GAA0184330.1"/>
    <property type="molecule type" value="Genomic_DNA"/>
</dbReference>
<proteinExistence type="predicted"/>
<organism evidence="3 4">
    <name type="scientific">Lithospermum erythrorhizon</name>
    <name type="common">Purple gromwell</name>
    <name type="synonym">Lithospermum officinale var. erythrorhizon</name>
    <dbReference type="NCBI Taxonomy" id="34254"/>
    <lineage>
        <taxon>Eukaryota</taxon>
        <taxon>Viridiplantae</taxon>
        <taxon>Streptophyta</taxon>
        <taxon>Embryophyta</taxon>
        <taxon>Tracheophyta</taxon>
        <taxon>Spermatophyta</taxon>
        <taxon>Magnoliopsida</taxon>
        <taxon>eudicotyledons</taxon>
        <taxon>Gunneridae</taxon>
        <taxon>Pentapetalae</taxon>
        <taxon>asterids</taxon>
        <taxon>lamiids</taxon>
        <taxon>Boraginales</taxon>
        <taxon>Boraginaceae</taxon>
        <taxon>Boraginoideae</taxon>
        <taxon>Lithospermeae</taxon>
        <taxon>Lithospermum</taxon>
    </lineage>
</organism>
<name>A0AAV3RTX9_LITER</name>
<reference evidence="3 4" key="1">
    <citation type="submission" date="2024-01" db="EMBL/GenBank/DDBJ databases">
        <title>The complete chloroplast genome sequence of Lithospermum erythrorhizon: insights into the phylogenetic relationship among Boraginaceae species and the maternal lineages of purple gromwells.</title>
        <authorList>
            <person name="Okada T."/>
            <person name="Watanabe K."/>
        </authorList>
    </citation>
    <scope>NUCLEOTIDE SEQUENCE [LARGE SCALE GENOMIC DNA]</scope>
</reference>
<evidence type="ECO:0000313" key="3">
    <source>
        <dbReference type="EMBL" id="GAA0184330.1"/>
    </source>
</evidence>
<feature type="transmembrane region" description="Helical" evidence="2">
    <location>
        <begin position="94"/>
        <end position="115"/>
    </location>
</feature>
<feature type="region of interest" description="Disordered" evidence="1">
    <location>
        <begin position="23"/>
        <end position="63"/>
    </location>
</feature>
<comment type="caution">
    <text evidence="3">The sequence shown here is derived from an EMBL/GenBank/DDBJ whole genome shotgun (WGS) entry which is preliminary data.</text>
</comment>
<keyword evidence="2" id="KW-0812">Transmembrane</keyword>
<keyword evidence="2" id="KW-1133">Transmembrane helix</keyword>
<sequence>MMELYSHLVWRINVEGCTYNNPCVQAPPPPPPRSPPPPTPKPPSNNCPLPPSGGSNNYPSVPTPPSQYIYMNGPPGNNIYPVDPYYTKNGASPIIWWCGNLIFIGSIITSIYTLWTLTIHMTDYFQ</sequence>
<gene>
    <name evidence="3" type="ORF">LIER_31618</name>
</gene>
<dbReference type="AlphaFoldDB" id="A0AAV3RTX9"/>
<accession>A0AAV3RTX9</accession>
<evidence type="ECO:0000256" key="2">
    <source>
        <dbReference type="SAM" id="Phobius"/>
    </source>
</evidence>